<proteinExistence type="predicted"/>
<evidence type="ECO:0000313" key="4">
    <source>
        <dbReference type="Proteomes" id="UP000015101"/>
    </source>
</evidence>
<feature type="transmembrane region" description="Helical" evidence="1">
    <location>
        <begin position="156"/>
        <end position="172"/>
    </location>
</feature>
<keyword evidence="4" id="KW-1185">Reference proteome</keyword>
<evidence type="ECO:0000256" key="1">
    <source>
        <dbReference type="SAM" id="Phobius"/>
    </source>
</evidence>
<organism evidence="3 4">
    <name type="scientific">Helobdella robusta</name>
    <name type="common">Californian leech</name>
    <dbReference type="NCBI Taxonomy" id="6412"/>
    <lineage>
        <taxon>Eukaryota</taxon>
        <taxon>Metazoa</taxon>
        <taxon>Spiralia</taxon>
        <taxon>Lophotrochozoa</taxon>
        <taxon>Annelida</taxon>
        <taxon>Clitellata</taxon>
        <taxon>Hirudinea</taxon>
        <taxon>Rhynchobdellida</taxon>
        <taxon>Glossiphoniidae</taxon>
        <taxon>Helobdella</taxon>
    </lineage>
</organism>
<reference evidence="2 4" key="2">
    <citation type="journal article" date="2013" name="Nature">
        <title>Insights into bilaterian evolution from three spiralian genomes.</title>
        <authorList>
            <person name="Simakov O."/>
            <person name="Marletaz F."/>
            <person name="Cho S.J."/>
            <person name="Edsinger-Gonzales E."/>
            <person name="Havlak P."/>
            <person name="Hellsten U."/>
            <person name="Kuo D.H."/>
            <person name="Larsson T."/>
            <person name="Lv J."/>
            <person name="Arendt D."/>
            <person name="Savage R."/>
            <person name="Osoegawa K."/>
            <person name="de Jong P."/>
            <person name="Grimwood J."/>
            <person name="Chapman J.A."/>
            <person name="Shapiro H."/>
            <person name="Aerts A."/>
            <person name="Otillar R.P."/>
            <person name="Terry A.Y."/>
            <person name="Boore J.L."/>
            <person name="Grigoriev I.V."/>
            <person name="Lindberg D.R."/>
            <person name="Seaver E.C."/>
            <person name="Weisblat D.A."/>
            <person name="Putnam N.H."/>
            <person name="Rokhsar D.S."/>
        </authorList>
    </citation>
    <scope>NUCLEOTIDE SEQUENCE</scope>
</reference>
<dbReference type="Proteomes" id="UP000015101">
    <property type="component" value="Unassembled WGS sequence"/>
</dbReference>
<feature type="transmembrane region" description="Helical" evidence="1">
    <location>
        <begin position="223"/>
        <end position="244"/>
    </location>
</feature>
<dbReference type="EnsemblMetazoa" id="HelroT182247">
    <property type="protein sequence ID" value="HelroP182247"/>
    <property type="gene ID" value="HelroG182247"/>
</dbReference>
<name>T1FHZ7_HELRO</name>
<dbReference type="CTD" id="20208446"/>
<sequence length="265" mass="31305">MVGKTYTNSHVEADINTKGETILIETKSFQGFFKSTFLMKCFPFDIQRLHLVIQSAKEDSEIAMLYKKRSNIEGIYQSLSQKGFILSCIYETKSLQESKQFSYFTMDKQGLEMTVYIRRELYAFMARYSFLCVLYVVVLFTLLFDQDLYKFARIEISLGVFWLTVISGYLAAKRNNLLTVTYQNVCFLITMYNNLFLVFYHFLGEHFFKILSNMGHNMKGLDMFILYLDISIVVSLQLFSLWVFTRQLRSKWSVFKHPRPFSRDK</sequence>
<dbReference type="AlphaFoldDB" id="T1FHZ7"/>
<keyword evidence="1" id="KW-0812">Transmembrane</keyword>
<evidence type="ECO:0000313" key="3">
    <source>
        <dbReference type="EnsemblMetazoa" id="HelroP182247"/>
    </source>
</evidence>
<dbReference type="KEGG" id="hro:HELRODRAFT_182247"/>
<keyword evidence="1" id="KW-0472">Membrane</keyword>
<dbReference type="GeneID" id="20208446"/>
<reference evidence="3" key="3">
    <citation type="submission" date="2015-06" db="UniProtKB">
        <authorList>
            <consortium name="EnsemblMetazoa"/>
        </authorList>
    </citation>
    <scope>IDENTIFICATION</scope>
</reference>
<dbReference type="EMBL" id="KB097722">
    <property type="protein sequence ID" value="ESN91092.1"/>
    <property type="molecule type" value="Genomic_DNA"/>
</dbReference>
<protein>
    <submittedName>
        <fullName evidence="2 3">Uncharacterized protein</fullName>
    </submittedName>
</protein>
<reference evidence="4" key="1">
    <citation type="submission" date="2012-12" db="EMBL/GenBank/DDBJ databases">
        <authorList>
            <person name="Hellsten U."/>
            <person name="Grimwood J."/>
            <person name="Chapman J.A."/>
            <person name="Shapiro H."/>
            <person name="Aerts A."/>
            <person name="Otillar R.P."/>
            <person name="Terry A.Y."/>
            <person name="Boore J.L."/>
            <person name="Simakov O."/>
            <person name="Marletaz F."/>
            <person name="Cho S.-J."/>
            <person name="Edsinger-Gonzales E."/>
            <person name="Havlak P."/>
            <person name="Kuo D.-H."/>
            <person name="Larsson T."/>
            <person name="Lv J."/>
            <person name="Arendt D."/>
            <person name="Savage R."/>
            <person name="Osoegawa K."/>
            <person name="de Jong P."/>
            <person name="Lindberg D.R."/>
            <person name="Seaver E.C."/>
            <person name="Weisblat D.A."/>
            <person name="Putnam N.H."/>
            <person name="Grigoriev I.V."/>
            <person name="Rokhsar D.S."/>
        </authorList>
    </citation>
    <scope>NUCLEOTIDE SEQUENCE</scope>
</reference>
<dbReference type="InParanoid" id="T1FHZ7"/>
<accession>T1FHZ7</accession>
<feature type="transmembrane region" description="Helical" evidence="1">
    <location>
        <begin position="184"/>
        <end position="203"/>
    </location>
</feature>
<feature type="transmembrane region" description="Helical" evidence="1">
    <location>
        <begin position="121"/>
        <end position="144"/>
    </location>
</feature>
<dbReference type="HOGENOM" id="CLU_1050820_0_0_1"/>
<evidence type="ECO:0000313" key="2">
    <source>
        <dbReference type="EMBL" id="ESN91092.1"/>
    </source>
</evidence>
<dbReference type="EMBL" id="AMQM01008089">
    <property type="status" value="NOT_ANNOTATED_CDS"/>
    <property type="molecule type" value="Genomic_DNA"/>
</dbReference>
<dbReference type="RefSeq" id="XP_009030800.1">
    <property type="nucleotide sequence ID" value="XM_009032552.1"/>
</dbReference>
<keyword evidence="1" id="KW-1133">Transmembrane helix</keyword>
<gene>
    <name evidence="3" type="primary">20208446</name>
    <name evidence="2" type="ORF">HELRODRAFT_182247</name>
</gene>